<gene>
    <name evidence="1" type="ordered locus">UCYN_03740</name>
</gene>
<accession>D3ENR1</accession>
<dbReference type="HOGENOM" id="CLU_2988005_0_0_3"/>
<proteinExistence type="predicted"/>
<reference evidence="1 2" key="1">
    <citation type="journal article" date="2010" name="Nature">
        <title>Metabolic streamlining in an open-ocean nitrogen-fixing cyanobacterium.</title>
        <authorList>
            <person name="Tripp H.J."/>
            <person name="Bench S.R."/>
            <person name="Turk K.A."/>
            <person name="Foster R.A."/>
            <person name="Desany B.A."/>
            <person name="Niazi F."/>
            <person name="Affourtit J.P."/>
            <person name="Zehr J.P."/>
        </authorList>
    </citation>
    <scope>NUCLEOTIDE SEQUENCE [LARGE SCALE GENOMIC DNA]</scope>
    <source>
        <strain evidence="2">ALOHA</strain>
    </source>
</reference>
<protein>
    <submittedName>
        <fullName evidence="1">Uncharacterized protein</fullName>
    </submittedName>
</protein>
<dbReference type="AlphaFoldDB" id="D3ENR1"/>
<dbReference type="Proteomes" id="UP000001405">
    <property type="component" value="Chromosome"/>
</dbReference>
<evidence type="ECO:0000313" key="1">
    <source>
        <dbReference type="EMBL" id="ADB95111.1"/>
    </source>
</evidence>
<dbReference type="EMBL" id="CP001842">
    <property type="protein sequence ID" value="ADB95111.1"/>
    <property type="molecule type" value="Genomic_DNA"/>
</dbReference>
<dbReference type="STRING" id="1453429.UCYN_03740"/>
<sequence length="57" mass="6951">MFQKNKFFKKELLLKALLYSYVNNLSLSIESIKKDFLYQFLFSLKEIHISRKVKLTY</sequence>
<evidence type="ECO:0000313" key="2">
    <source>
        <dbReference type="Proteomes" id="UP000001405"/>
    </source>
</evidence>
<organism evidence="2">
    <name type="scientific">Atelocyanobacterium thalassa (isolate ALOHA)</name>
    <dbReference type="NCBI Taxonomy" id="1453429"/>
    <lineage>
        <taxon>Bacteria</taxon>
        <taxon>Bacillati</taxon>
        <taxon>Cyanobacteriota</taxon>
        <taxon>Cyanophyceae</taxon>
        <taxon>Oscillatoriophycideae</taxon>
        <taxon>Chroococcales</taxon>
        <taxon>Aphanothecaceae</taxon>
        <taxon>Candidatus Atelocyanobacterium</taxon>
        <taxon>Candidatus Atelocyanobacterium thalassae</taxon>
    </lineage>
</organism>
<keyword evidence="2" id="KW-1185">Reference proteome</keyword>
<dbReference type="KEGG" id="cyu:UCYN_03740"/>
<name>D3ENR1_ATETH</name>